<reference evidence="1" key="1">
    <citation type="submission" date="2021-09" db="EMBL/GenBank/DDBJ databases">
        <authorList>
            <consortium name="AG Swart"/>
            <person name="Singh M."/>
            <person name="Singh A."/>
            <person name="Seah K."/>
            <person name="Emmerich C."/>
        </authorList>
    </citation>
    <scope>NUCLEOTIDE SEQUENCE</scope>
    <source>
        <strain evidence="1">ATCC30299</strain>
    </source>
</reference>
<dbReference type="EMBL" id="CAJZBQ010000011">
    <property type="protein sequence ID" value="CAG9313693.1"/>
    <property type="molecule type" value="Genomic_DNA"/>
</dbReference>
<comment type="caution">
    <text evidence="1">The sequence shown here is derived from an EMBL/GenBank/DDBJ whole genome shotgun (WGS) entry which is preliminary data.</text>
</comment>
<protein>
    <submittedName>
        <fullName evidence="1">Uncharacterized protein</fullName>
    </submittedName>
</protein>
<dbReference type="Proteomes" id="UP001162131">
    <property type="component" value="Unassembled WGS sequence"/>
</dbReference>
<evidence type="ECO:0000313" key="1">
    <source>
        <dbReference type="EMBL" id="CAG9313693.1"/>
    </source>
</evidence>
<sequence>MGCGISQNICKPKLILEDNSEAFQQDLTCYTPKTKANSPNANYKTKLPETRGSFEYKVKGATYQIIVSNMRTPDASQVFA</sequence>
<accession>A0AAU9IJL8</accession>
<proteinExistence type="predicted"/>
<keyword evidence="2" id="KW-1185">Reference proteome</keyword>
<name>A0AAU9IJL8_9CILI</name>
<evidence type="ECO:0000313" key="2">
    <source>
        <dbReference type="Proteomes" id="UP001162131"/>
    </source>
</evidence>
<organism evidence="1 2">
    <name type="scientific">Blepharisma stoltei</name>
    <dbReference type="NCBI Taxonomy" id="1481888"/>
    <lineage>
        <taxon>Eukaryota</taxon>
        <taxon>Sar</taxon>
        <taxon>Alveolata</taxon>
        <taxon>Ciliophora</taxon>
        <taxon>Postciliodesmatophora</taxon>
        <taxon>Heterotrichea</taxon>
        <taxon>Heterotrichida</taxon>
        <taxon>Blepharismidae</taxon>
        <taxon>Blepharisma</taxon>
    </lineage>
</organism>
<gene>
    <name evidence="1" type="ORF">BSTOLATCC_MIC9498</name>
</gene>
<dbReference type="AlphaFoldDB" id="A0AAU9IJL8"/>